<evidence type="ECO:0000256" key="1">
    <source>
        <dbReference type="ARBA" id="ARBA00005964"/>
    </source>
</evidence>
<feature type="domain" description="Carboxylesterase type B" evidence="4">
    <location>
        <begin position="28"/>
        <end position="495"/>
    </location>
</feature>
<sequence length="541" mass="57300">MQFHFFALLALPFLSSAIPQRAPRPAANPTVTIASGVVVGTATKVSNQPTVTGLANAYLGVPFAKSPPLRFAPPEAPKAWSKPLHAQKNPPACLQQFLPGNDGEREKTFFNNPGLPPPPESEDCLYLNVFAPQDASPNNLKPVLFWTFGGNLQIGTASLAYYNGSSYAVNHDVVVVAVNYRTNMFGFSNSPEIPKNQQNSGFLDIRFGLQWVQDNIKKFGGDPTKVTIFGESAGGNCAKQLLAQPPSPLPFRAAIMESEATAATGNGLVSYNVVAAKFGCALSLSPLNCLRKVDGKAIQTFITDNALNFFPVNDNTNVGYNSLPSILSGQFANVPILMGTNKNEGTVFAEIFGLGSDLDIISDILQPLGIPLLDSVKDKLISTYLAGGVANTSSALVSQIITDAFFTCPASSLSTAISTGPNNSPIWRYRYDASFPNTATFPNSGAYHSSEIPSVWGTYSLNGATKTQQELSKYLQGVWSGFAKNPGAGPGWPKLGSNGGKELGVLGGGNRPTGEETRSLSEADYPCVVLGPVLIAAGMAY</sequence>
<evidence type="ECO:0000256" key="3">
    <source>
        <dbReference type="RuleBase" id="RU361235"/>
    </source>
</evidence>
<dbReference type="EC" id="3.1.1.-" evidence="3"/>
<dbReference type="PANTHER" id="PTHR43918">
    <property type="entry name" value="ACETYLCHOLINESTERASE"/>
    <property type="match status" value="1"/>
</dbReference>
<dbReference type="PANTHER" id="PTHR43918:SF4">
    <property type="entry name" value="CARBOXYLIC ESTER HYDROLASE"/>
    <property type="match status" value="1"/>
</dbReference>
<dbReference type="InterPro" id="IPR019826">
    <property type="entry name" value="Carboxylesterase_B_AS"/>
</dbReference>
<protein>
    <recommendedName>
        <fullName evidence="3">Carboxylic ester hydrolase</fullName>
        <ecNumber evidence="3">3.1.1.-</ecNumber>
    </recommendedName>
</protein>
<name>A0A6A6CXF3_ZASCE</name>
<dbReference type="SUPFAM" id="SSF53474">
    <property type="entry name" value="alpha/beta-Hydrolases"/>
    <property type="match status" value="1"/>
</dbReference>
<dbReference type="InterPro" id="IPR002018">
    <property type="entry name" value="CarbesteraseB"/>
</dbReference>
<dbReference type="AlphaFoldDB" id="A0A6A6CXF3"/>
<accession>A0A6A6CXF3</accession>
<keyword evidence="6" id="KW-1185">Reference proteome</keyword>
<dbReference type="GO" id="GO:0052689">
    <property type="term" value="F:carboxylic ester hydrolase activity"/>
    <property type="evidence" value="ECO:0007669"/>
    <property type="project" value="TreeGrafter"/>
</dbReference>
<dbReference type="Gene3D" id="3.40.50.1820">
    <property type="entry name" value="alpha/beta hydrolase"/>
    <property type="match status" value="1"/>
</dbReference>
<organism evidence="5 6">
    <name type="scientific">Zasmidium cellare ATCC 36951</name>
    <dbReference type="NCBI Taxonomy" id="1080233"/>
    <lineage>
        <taxon>Eukaryota</taxon>
        <taxon>Fungi</taxon>
        <taxon>Dikarya</taxon>
        <taxon>Ascomycota</taxon>
        <taxon>Pezizomycotina</taxon>
        <taxon>Dothideomycetes</taxon>
        <taxon>Dothideomycetidae</taxon>
        <taxon>Mycosphaerellales</taxon>
        <taxon>Mycosphaerellaceae</taxon>
        <taxon>Zasmidium</taxon>
    </lineage>
</organism>
<feature type="signal peptide" evidence="3">
    <location>
        <begin position="1"/>
        <end position="17"/>
    </location>
</feature>
<keyword evidence="3" id="KW-0732">Signal</keyword>
<dbReference type="EMBL" id="ML993584">
    <property type="protein sequence ID" value="KAF2170890.1"/>
    <property type="molecule type" value="Genomic_DNA"/>
</dbReference>
<dbReference type="Proteomes" id="UP000799537">
    <property type="component" value="Unassembled WGS sequence"/>
</dbReference>
<dbReference type="InterPro" id="IPR019819">
    <property type="entry name" value="Carboxylesterase_B_CS"/>
</dbReference>
<gene>
    <name evidence="5" type="ORF">M409DRAFT_18862</name>
</gene>
<dbReference type="PROSITE" id="PS00122">
    <property type="entry name" value="CARBOXYLESTERASE_B_1"/>
    <property type="match status" value="1"/>
</dbReference>
<dbReference type="InterPro" id="IPR029058">
    <property type="entry name" value="AB_hydrolase_fold"/>
</dbReference>
<keyword evidence="2 3" id="KW-0378">Hydrolase</keyword>
<dbReference type="InterPro" id="IPR050654">
    <property type="entry name" value="AChE-related_enzymes"/>
</dbReference>
<evidence type="ECO:0000256" key="2">
    <source>
        <dbReference type="ARBA" id="ARBA00022801"/>
    </source>
</evidence>
<dbReference type="GeneID" id="54557952"/>
<dbReference type="RefSeq" id="XP_033671779.1">
    <property type="nucleotide sequence ID" value="XM_033804680.1"/>
</dbReference>
<comment type="similarity">
    <text evidence="1 3">Belongs to the type-B carboxylesterase/lipase family.</text>
</comment>
<evidence type="ECO:0000313" key="5">
    <source>
        <dbReference type="EMBL" id="KAF2170890.1"/>
    </source>
</evidence>
<feature type="chain" id="PRO_5025713209" description="Carboxylic ester hydrolase" evidence="3">
    <location>
        <begin position="18"/>
        <end position="541"/>
    </location>
</feature>
<dbReference type="Pfam" id="PF00135">
    <property type="entry name" value="COesterase"/>
    <property type="match status" value="1"/>
</dbReference>
<dbReference type="PROSITE" id="PS00941">
    <property type="entry name" value="CARBOXYLESTERASE_B_2"/>
    <property type="match status" value="1"/>
</dbReference>
<reference evidence="5" key="1">
    <citation type="journal article" date="2020" name="Stud. Mycol.">
        <title>101 Dothideomycetes genomes: a test case for predicting lifestyles and emergence of pathogens.</title>
        <authorList>
            <person name="Haridas S."/>
            <person name="Albert R."/>
            <person name="Binder M."/>
            <person name="Bloem J."/>
            <person name="Labutti K."/>
            <person name="Salamov A."/>
            <person name="Andreopoulos B."/>
            <person name="Baker S."/>
            <person name="Barry K."/>
            <person name="Bills G."/>
            <person name="Bluhm B."/>
            <person name="Cannon C."/>
            <person name="Castanera R."/>
            <person name="Culley D."/>
            <person name="Daum C."/>
            <person name="Ezra D."/>
            <person name="Gonzalez J."/>
            <person name="Henrissat B."/>
            <person name="Kuo A."/>
            <person name="Liang C."/>
            <person name="Lipzen A."/>
            <person name="Lutzoni F."/>
            <person name="Magnuson J."/>
            <person name="Mondo S."/>
            <person name="Nolan M."/>
            <person name="Ohm R."/>
            <person name="Pangilinan J."/>
            <person name="Park H.-J."/>
            <person name="Ramirez L."/>
            <person name="Alfaro M."/>
            <person name="Sun H."/>
            <person name="Tritt A."/>
            <person name="Yoshinaga Y."/>
            <person name="Zwiers L.-H."/>
            <person name="Turgeon B."/>
            <person name="Goodwin S."/>
            <person name="Spatafora J."/>
            <person name="Crous P."/>
            <person name="Grigoriev I."/>
        </authorList>
    </citation>
    <scope>NUCLEOTIDE SEQUENCE</scope>
    <source>
        <strain evidence="5">ATCC 36951</strain>
    </source>
</reference>
<dbReference type="OrthoDB" id="408631at2759"/>
<proteinExistence type="inferred from homology"/>
<evidence type="ECO:0000313" key="6">
    <source>
        <dbReference type="Proteomes" id="UP000799537"/>
    </source>
</evidence>
<evidence type="ECO:0000259" key="4">
    <source>
        <dbReference type="Pfam" id="PF00135"/>
    </source>
</evidence>